<evidence type="ECO:0000259" key="1">
    <source>
        <dbReference type="SMART" id="SM00065"/>
    </source>
</evidence>
<feature type="domain" description="GAF" evidence="1">
    <location>
        <begin position="171"/>
        <end position="330"/>
    </location>
</feature>
<accession>A0ABU1WQY2</accession>
<gene>
    <name evidence="2" type="ORF">J2W49_003690</name>
</gene>
<dbReference type="Gene3D" id="2.30.110.10">
    <property type="entry name" value="Electron Transport, Fmn-binding Protein, Chain A"/>
    <property type="match status" value="1"/>
</dbReference>
<organism evidence="2 3">
    <name type="scientific">Hydrogenophaga palleronii</name>
    <dbReference type="NCBI Taxonomy" id="65655"/>
    <lineage>
        <taxon>Bacteria</taxon>
        <taxon>Pseudomonadati</taxon>
        <taxon>Pseudomonadota</taxon>
        <taxon>Betaproteobacteria</taxon>
        <taxon>Burkholderiales</taxon>
        <taxon>Comamonadaceae</taxon>
        <taxon>Hydrogenophaga</taxon>
    </lineage>
</organism>
<dbReference type="PANTHER" id="PTHR40660">
    <property type="entry name" value="5'-PHOSPHATE OXIDASE PUTATIVE DOMAIN-CONTAINING PROTEIN-RELATED"/>
    <property type="match status" value="1"/>
</dbReference>
<dbReference type="InterPro" id="IPR011576">
    <property type="entry name" value="Pyridox_Oxase_N"/>
</dbReference>
<dbReference type="Pfam" id="PF13185">
    <property type="entry name" value="GAF_2"/>
    <property type="match status" value="1"/>
</dbReference>
<dbReference type="PANTHER" id="PTHR40660:SF1">
    <property type="entry name" value="5'-PHOSPHATE OXIDASE PUTATIVE DOMAIN-CONTAINING PROTEIN-RELATED"/>
    <property type="match status" value="1"/>
</dbReference>
<reference evidence="2 3" key="1">
    <citation type="submission" date="2023-07" db="EMBL/GenBank/DDBJ databases">
        <title>Sorghum-associated microbial communities from plants grown in Nebraska, USA.</title>
        <authorList>
            <person name="Schachtman D."/>
        </authorList>
    </citation>
    <scope>NUCLEOTIDE SEQUENCE [LARGE SCALE GENOMIC DNA]</scope>
    <source>
        <strain evidence="2 3">4249</strain>
    </source>
</reference>
<proteinExistence type="predicted"/>
<dbReference type="SUPFAM" id="SSF55781">
    <property type="entry name" value="GAF domain-like"/>
    <property type="match status" value="1"/>
</dbReference>
<evidence type="ECO:0000313" key="2">
    <source>
        <dbReference type="EMBL" id="MDR7151714.1"/>
    </source>
</evidence>
<comment type="caution">
    <text evidence="2">The sequence shown here is derived from an EMBL/GenBank/DDBJ whole genome shotgun (WGS) entry which is preliminary data.</text>
</comment>
<dbReference type="InterPro" id="IPR003018">
    <property type="entry name" value="GAF"/>
</dbReference>
<sequence length="457" mass="49956">MTTLPPLPLVDLGEVRPCLEGAIPAMMATCAADGTPNVAYISQVYYVDEGHVSLSFQFFNKTRQNLLANPRSTLLLLNPLNAVFYRLHLRYLRTEESGPVFESMKAQLAGIASHTGMADVFRLRGSDIHEVIEVERLPQEPLPEALPAPPLRPNFLAVLRRGSLRLSAARSLGAALEATLDTLEQDLAIRHAMVLILDTTTQRLYTVASRGYETSGVGSEIALGDGVIGVAARECTPVRIMHMTSAYLYSCAMRNSLGDAHPQSTDIPYPGLPEPHSQLAVPLQSAGRVVGVLFVESPLDMQFSFEDEDLLMALGGQLGAAIDLMHEAETPCTDGDIETPAVGAPPVMAGPPLRVRRYRSNDSVFINNAYLIKGVAGAILWKLLRDGQQGRHDFTNRELRLDSSLRLPDVADNLEARLLLLHRRLAEQCPQLRIHKTGRGCFRFEASGPVQLEEVAA</sequence>
<keyword evidence="3" id="KW-1185">Reference proteome</keyword>
<dbReference type="Proteomes" id="UP001265700">
    <property type="component" value="Unassembled WGS sequence"/>
</dbReference>
<evidence type="ECO:0000313" key="3">
    <source>
        <dbReference type="Proteomes" id="UP001265700"/>
    </source>
</evidence>
<protein>
    <recommendedName>
        <fullName evidence="1">GAF domain-containing protein</fullName>
    </recommendedName>
</protein>
<dbReference type="InterPro" id="IPR029016">
    <property type="entry name" value="GAF-like_dom_sf"/>
</dbReference>
<dbReference type="SMART" id="SM00065">
    <property type="entry name" value="GAF"/>
    <property type="match status" value="1"/>
</dbReference>
<dbReference type="EMBL" id="JAVDWU010000008">
    <property type="protein sequence ID" value="MDR7151714.1"/>
    <property type="molecule type" value="Genomic_DNA"/>
</dbReference>
<dbReference type="InterPro" id="IPR012349">
    <property type="entry name" value="Split_barrel_FMN-bd"/>
</dbReference>
<dbReference type="Gene3D" id="3.30.450.40">
    <property type="match status" value="1"/>
</dbReference>
<name>A0ABU1WQY2_9BURK</name>
<dbReference type="SUPFAM" id="SSF50475">
    <property type="entry name" value="FMN-binding split barrel"/>
    <property type="match status" value="1"/>
</dbReference>
<dbReference type="Pfam" id="PF01243">
    <property type="entry name" value="PNPOx_N"/>
    <property type="match status" value="1"/>
</dbReference>
<dbReference type="RefSeq" id="WP_310319595.1">
    <property type="nucleotide sequence ID" value="NZ_JAVDWU010000008.1"/>
</dbReference>